<dbReference type="RefSeq" id="WP_273839613.1">
    <property type="nucleotide sequence ID" value="NZ_JAQQWT010000001.1"/>
</dbReference>
<accession>A0ABV6NDF8</accession>
<name>A0ABV6NDF8_9BACI</name>
<sequence length="50" mass="6156">MNGEINYPRLRRSFEKILTRKTNENERLFIKWLIQRSKKAENAVDNRKIH</sequence>
<dbReference type="EMBL" id="JBHLTR010000006">
    <property type="protein sequence ID" value="MFC0558797.1"/>
    <property type="molecule type" value="Genomic_DNA"/>
</dbReference>
<comment type="caution">
    <text evidence="1">The sequence shown here is derived from an EMBL/GenBank/DDBJ whole genome shotgun (WGS) entry which is preliminary data.</text>
</comment>
<reference evidence="1 2" key="1">
    <citation type="submission" date="2024-09" db="EMBL/GenBank/DDBJ databases">
        <authorList>
            <person name="Sun Q."/>
            <person name="Mori K."/>
        </authorList>
    </citation>
    <scope>NUCLEOTIDE SEQUENCE [LARGE SCALE GENOMIC DNA]</scope>
    <source>
        <strain evidence="1 2">NCAIM B.02301</strain>
    </source>
</reference>
<dbReference type="Proteomes" id="UP001589833">
    <property type="component" value="Unassembled WGS sequence"/>
</dbReference>
<keyword evidence="2" id="KW-1185">Reference proteome</keyword>
<organism evidence="1 2">
    <name type="scientific">Halalkalibacter alkalisediminis</name>
    <dbReference type="NCBI Taxonomy" id="935616"/>
    <lineage>
        <taxon>Bacteria</taxon>
        <taxon>Bacillati</taxon>
        <taxon>Bacillota</taxon>
        <taxon>Bacilli</taxon>
        <taxon>Bacillales</taxon>
        <taxon>Bacillaceae</taxon>
        <taxon>Halalkalibacter</taxon>
    </lineage>
</organism>
<protein>
    <submittedName>
        <fullName evidence="1">Uncharacterized protein</fullName>
    </submittedName>
</protein>
<gene>
    <name evidence="1" type="ORF">ACFFH4_07005</name>
</gene>
<evidence type="ECO:0000313" key="1">
    <source>
        <dbReference type="EMBL" id="MFC0558797.1"/>
    </source>
</evidence>
<proteinExistence type="predicted"/>
<evidence type="ECO:0000313" key="2">
    <source>
        <dbReference type="Proteomes" id="UP001589833"/>
    </source>
</evidence>